<dbReference type="InterPro" id="IPR048454">
    <property type="entry name" value="YetF_N"/>
</dbReference>
<keyword evidence="11" id="KW-1185">Reference proteome</keyword>
<evidence type="ECO:0000259" key="8">
    <source>
        <dbReference type="Pfam" id="PF04239"/>
    </source>
</evidence>
<accession>A0A919GQU2</accession>
<name>A0A919GQU2_9ACTN</name>
<reference evidence="10" key="2">
    <citation type="submission" date="2020-09" db="EMBL/GenBank/DDBJ databases">
        <authorList>
            <person name="Sun Q."/>
            <person name="Ohkuma M."/>
        </authorList>
    </citation>
    <scope>NUCLEOTIDE SEQUENCE</scope>
    <source>
        <strain evidence="10">JCM 5069</strain>
    </source>
</reference>
<dbReference type="Pfam" id="PF04239">
    <property type="entry name" value="DUF421"/>
    <property type="match status" value="1"/>
</dbReference>
<comment type="similarity">
    <text evidence="2">Belongs to the UPF0702 family.</text>
</comment>
<evidence type="ECO:0000313" key="10">
    <source>
        <dbReference type="EMBL" id="GHH88366.1"/>
    </source>
</evidence>
<keyword evidence="3" id="KW-1003">Cell membrane</keyword>
<dbReference type="Pfam" id="PF20730">
    <property type="entry name" value="YetF_N"/>
    <property type="match status" value="1"/>
</dbReference>
<evidence type="ECO:0000313" key="11">
    <source>
        <dbReference type="Proteomes" id="UP000603708"/>
    </source>
</evidence>
<dbReference type="PANTHER" id="PTHR34582:SF6">
    <property type="entry name" value="UPF0702 TRANSMEMBRANE PROTEIN YCAP"/>
    <property type="match status" value="1"/>
</dbReference>
<dbReference type="AlphaFoldDB" id="A0A919GQU2"/>
<feature type="transmembrane region" description="Helical" evidence="7">
    <location>
        <begin position="69"/>
        <end position="89"/>
    </location>
</feature>
<evidence type="ECO:0000256" key="6">
    <source>
        <dbReference type="ARBA" id="ARBA00023136"/>
    </source>
</evidence>
<keyword evidence="4 7" id="KW-0812">Transmembrane</keyword>
<sequence>MWHDLSDSGITYAEKTLRTVAVYVLILVLLRLAGKRELAQVNSFDLVVMLLLSNVVQNAIIGPDNSFTGAAYGAAVLVATNAVFVRLAARYDRLGRLFEGRPTTLARDGRWLPAATGWRGMRREDLEVAIRRQGGDGVGDTAQVTLEPGGTLVVSLNEEDQSADKADVAALQAAIGDLRREIDGLRHGR</sequence>
<evidence type="ECO:0000256" key="2">
    <source>
        <dbReference type="ARBA" id="ARBA00006448"/>
    </source>
</evidence>
<proteinExistence type="inferred from homology"/>
<dbReference type="InterPro" id="IPR023090">
    <property type="entry name" value="UPF0702_alpha/beta_dom_sf"/>
</dbReference>
<keyword evidence="6 7" id="KW-0472">Membrane</keyword>
<feature type="domain" description="YetF-like N-terminal transmembrane" evidence="9">
    <location>
        <begin position="16"/>
        <end position="77"/>
    </location>
</feature>
<keyword evidence="5 7" id="KW-1133">Transmembrane helix</keyword>
<dbReference type="Gene3D" id="3.30.240.20">
    <property type="entry name" value="bsu07140 like domains"/>
    <property type="match status" value="1"/>
</dbReference>
<feature type="transmembrane region" description="Helical" evidence="7">
    <location>
        <begin position="46"/>
        <end position="63"/>
    </location>
</feature>
<dbReference type="GO" id="GO:0005886">
    <property type="term" value="C:plasma membrane"/>
    <property type="evidence" value="ECO:0007669"/>
    <property type="project" value="UniProtKB-SubCell"/>
</dbReference>
<feature type="transmembrane region" description="Helical" evidence="7">
    <location>
        <begin position="16"/>
        <end position="34"/>
    </location>
</feature>
<protein>
    <submittedName>
        <fullName evidence="10">DUF421 domain-containing protein</fullName>
    </submittedName>
</protein>
<evidence type="ECO:0000256" key="5">
    <source>
        <dbReference type="ARBA" id="ARBA00022989"/>
    </source>
</evidence>
<dbReference type="InterPro" id="IPR007353">
    <property type="entry name" value="DUF421"/>
</dbReference>
<comment type="caution">
    <text evidence="10">The sequence shown here is derived from an EMBL/GenBank/DDBJ whole genome shotgun (WGS) entry which is preliminary data.</text>
</comment>
<feature type="domain" description="YetF C-terminal" evidence="8">
    <location>
        <begin position="90"/>
        <end position="160"/>
    </location>
</feature>
<dbReference type="EMBL" id="BNCD01000035">
    <property type="protein sequence ID" value="GHH88366.1"/>
    <property type="molecule type" value="Genomic_DNA"/>
</dbReference>
<dbReference type="RefSeq" id="WP_189938774.1">
    <property type="nucleotide sequence ID" value="NZ_BNCD01000035.1"/>
</dbReference>
<organism evidence="10 11">
    <name type="scientific">Streptomyces sulfonofaciens</name>
    <dbReference type="NCBI Taxonomy" id="68272"/>
    <lineage>
        <taxon>Bacteria</taxon>
        <taxon>Bacillati</taxon>
        <taxon>Actinomycetota</taxon>
        <taxon>Actinomycetes</taxon>
        <taxon>Kitasatosporales</taxon>
        <taxon>Streptomycetaceae</taxon>
        <taxon>Streptomyces</taxon>
    </lineage>
</organism>
<evidence type="ECO:0000256" key="4">
    <source>
        <dbReference type="ARBA" id="ARBA00022692"/>
    </source>
</evidence>
<evidence type="ECO:0000256" key="1">
    <source>
        <dbReference type="ARBA" id="ARBA00004651"/>
    </source>
</evidence>
<dbReference type="PANTHER" id="PTHR34582">
    <property type="entry name" value="UPF0702 TRANSMEMBRANE PROTEIN YCAP"/>
    <property type="match status" value="1"/>
</dbReference>
<evidence type="ECO:0000259" key="9">
    <source>
        <dbReference type="Pfam" id="PF20730"/>
    </source>
</evidence>
<dbReference type="Proteomes" id="UP000603708">
    <property type="component" value="Unassembled WGS sequence"/>
</dbReference>
<evidence type="ECO:0000256" key="7">
    <source>
        <dbReference type="SAM" id="Phobius"/>
    </source>
</evidence>
<reference evidence="10" key="1">
    <citation type="journal article" date="2014" name="Int. J. Syst. Evol. Microbiol.">
        <title>Complete genome sequence of Corynebacterium casei LMG S-19264T (=DSM 44701T), isolated from a smear-ripened cheese.</title>
        <authorList>
            <consortium name="US DOE Joint Genome Institute (JGI-PGF)"/>
            <person name="Walter F."/>
            <person name="Albersmeier A."/>
            <person name="Kalinowski J."/>
            <person name="Ruckert C."/>
        </authorList>
    </citation>
    <scope>NUCLEOTIDE SEQUENCE</scope>
    <source>
        <strain evidence="10">JCM 5069</strain>
    </source>
</reference>
<gene>
    <name evidence="10" type="ORF">GCM10018793_67800</name>
</gene>
<comment type="subcellular location">
    <subcellularLocation>
        <location evidence="1">Cell membrane</location>
        <topology evidence="1">Multi-pass membrane protein</topology>
    </subcellularLocation>
</comment>
<evidence type="ECO:0000256" key="3">
    <source>
        <dbReference type="ARBA" id="ARBA00022475"/>
    </source>
</evidence>